<accession>A0AAX1N9M6</accession>
<feature type="chain" id="PRO_5043656849" evidence="2">
    <location>
        <begin position="31"/>
        <end position="962"/>
    </location>
</feature>
<dbReference type="Gene3D" id="2.60.120.260">
    <property type="entry name" value="Galactose-binding domain-like"/>
    <property type="match status" value="1"/>
</dbReference>
<dbReference type="Pfam" id="PF18206">
    <property type="entry name" value="Porphyrn_cat_1"/>
    <property type="match status" value="1"/>
</dbReference>
<dbReference type="Pfam" id="PF18962">
    <property type="entry name" value="Por_Secre_tail"/>
    <property type="match status" value="1"/>
</dbReference>
<dbReference type="PANTHER" id="PTHR40469">
    <property type="entry name" value="SECRETED GLYCOSYL HYDROLASE"/>
    <property type="match status" value="1"/>
</dbReference>
<evidence type="ECO:0000256" key="2">
    <source>
        <dbReference type="SAM" id="SignalP"/>
    </source>
</evidence>
<dbReference type="InterPro" id="IPR041224">
    <property type="entry name" value="BPA_C"/>
</dbReference>
<dbReference type="CDD" id="cd04080">
    <property type="entry name" value="CBM6_cellulase-like"/>
    <property type="match status" value="1"/>
</dbReference>
<evidence type="ECO:0000256" key="1">
    <source>
        <dbReference type="ARBA" id="ARBA00022729"/>
    </source>
</evidence>
<dbReference type="NCBIfam" id="TIGR04183">
    <property type="entry name" value="Por_Secre_tail"/>
    <property type="match status" value="1"/>
</dbReference>
<dbReference type="SUPFAM" id="SSF51445">
    <property type="entry name" value="(Trans)glycosidases"/>
    <property type="match status" value="1"/>
</dbReference>
<sequence length="962" mass="105955">MNRTTYYCSLRHAVKLLILSWLFTSATVYAQNVFIEHQVQRYVGGVSLLDRSKFFNLHSNNRDTELNQFYNDYNVSPSRGFWGPFSYSKGQGNAIGTYPSGKNGTDEVKAVSRFVGTEHPYNVFKDGLDPIAAGNWAAEYYKDYVDASGRPEFFEPMNEPFVHAKDYYSGGWNLAEENRIKLQMAEVYAAIGNKIHATPALANMKVIGYSAAWPSLEIGDFGHWEENMKMFMDVAGADMDGFSTHLYDGVNVTGQDNRRSGSNSEAILDLIETYSYTKWGKVKPHSITEYGAIASGYGDNYTDIESIQTVKGINQMLFNLLDRENNIDISIPFITDKSTWHLTPGNNYQPYGAALLIPTNIGQPNVAGWKYSPKIHFYEQWKNVSGRRVHVYSDNPDIQIQGFANNNMLYVALNNLDDQSQNVNLNFLSGLSGLQNVTTKSLKIYPNSDPVMNISSSASAPSSINLIGGETVVLELRFANSIPFNNAIRDRKYYTSKHLQAINANSAITFNFNGITTGTGQAVLLMGIGRKHNKSKQPTIKVNGTTVTVPNNWKGYDQANRDDFFGVIEIPFDHSLVQTNNTVTVTFTDGGGHVSSMILKTKTFDQAVAPTESVAIVSPTSTIGSDTTIPITLSYSAGQQRDIVAEFWSSTGWLGQATKTVNAGSGSETLSISVGTAPAIGSGYIVKASIRPVGTNWQQNIATDQKNNISVTVPQTAYGGTPHSIPGKVEAEDYDNGGQGIAFSDTDTNNQGGMYRTDGVDIEICSDTDGGYNVGWMNTGEWLEYTVNVNITDDYDFFPRVASNNDGGVLKISVDGVAVTGNLTVPNTGGWQAYQTMHIRNVPLTQGQHVIRVDVVNSGFNLNLWAAWQSATSNARQIETQLEEQKEVSVYPIPSANDKLYIVVPNSELTTIEVFNLEGKRLVQDQFEGDKYTLPVENLPEGMYIINISNAHVQTTKKVIIK</sequence>
<dbReference type="InterPro" id="IPR008979">
    <property type="entry name" value="Galactose-bd-like_sf"/>
</dbReference>
<dbReference type="GO" id="GO:0030246">
    <property type="term" value="F:carbohydrate binding"/>
    <property type="evidence" value="ECO:0007669"/>
    <property type="project" value="InterPro"/>
</dbReference>
<dbReference type="EMBL" id="CP076133">
    <property type="protein sequence ID" value="QWG04144.1"/>
    <property type="molecule type" value="Genomic_DNA"/>
</dbReference>
<name>A0AAX1N9M6_9BACT</name>
<dbReference type="InterPro" id="IPR017853">
    <property type="entry name" value="GH"/>
</dbReference>
<keyword evidence="5" id="KW-1185">Reference proteome</keyword>
<feature type="domain" description="CBM6" evidence="3">
    <location>
        <begin position="727"/>
        <end position="868"/>
    </location>
</feature>
<dbReference type="InterPro" id="IPR006584">
    <property type="entry name" value="Cellulose-bd_IV"/>
</dbReference>
<dbReference type="SUPFAM" id="SSF49785">
    <property type="entry name" value="Galactose-binding domain-like"/>
    <property type="match status" value="1"/>
</dbReference>
<dbReference type="Gene3D" id="3.20.20.80">
    <property type="entry name" value="Glycosidases"/>
    <property type="match status" value="1"/>
</dbReference>
<organism evidence="4 5">
    <name type="scientific">Flammeovirga yaeyamensis</name>
    <dbReference type="NCBI Taxonomy" id="367791"/>
    <lineage>
        <taxon>Bacteria</taxon>
        <taxon>Pseudomonadati</taxon>
        <taxon>Bacteroidota</taxon>
        <taxon>Cytophagia</taxon>
        <taxon>Cytophagales</taxon>
        <taxon>Flammeovirgaceae</taxon>
        <taxon>Flammeovirga</taxon>
    </lineage>
</organism>
<evidence type="ECO:0000259" key="3">
    <source>
        <dbReference type="PROSITE" id="PS51175"/>
    </source>
</evidence>
<keyword evidence="1 2" id="KW-0732">Signal</keyword>
<dbReference type="InterPro" id="IPR026444">
    <property type="entry name" value="Secre_tail"/>
</dbReference>
<dbReference type="Gene3D" id="2.60.120.1200">
    <property type="match status" value="1"/>
</dbReference>
<proteinExistence type="predicted"/>
<dbReference type="PROSITE" id="PS51175">
    <property type="entry name" value="CBM6"/>
    <property type="match status" value="1"/>
</dbReference>
<dbReference type="Pfam" id="PF18040">
    <property type="entry name" value="BPA_C"/>
    <property type="match status" value="1"/>
</dbReference>
<dbReference type="Gene3D" id="2.60.40.1180">
    <property type="entry name" value="Golgi alpha-mannosidase II"/>
    <property type="match status" value="1"/>
</dbReference>
<dbReference type="SMART" id="SM00606">
    <property type="entry name" value="CBD_IV"/>
    <property type="match status" value="1"/>
</dbReference>
<evidence type="ECO:0000313" key="5">
    <source>
        <dbReference type="Proteomes" id="UP000678679"/>
    </source>
</evidence>
<evidence type="ECO:0000313" key="4">
    <source>
        <dbReference type="EMBL" id="QWG04144.1"/>
    </source>
</evidence>
<dbReference type="Pfam" id="PF03422">
    <property type="entry name" value="CBM_6"/>
    <property type="match status" value="1"/>
</dbReference>
<feature type="signal peptide" evidence="2">
    <location>
        <begin position="1"/>
        <end position="30"/>
    </location>
</feature>
<dbReference type="InterPro" id="IPR040527">
    <property type="entry name" value="Beta-sand_Porphyrn"/>
</dbReference>
<dbReference type="PANTHER" id="PTHR40469:SF2">
    <property type="entry name" value="GALACTOSE-BINDING DOMAIN-LIKE SUPERFAMILY PROTEIN"/>
    <property type="match status" value="1"/>
</dbReference>
<dbReference type="KEGG" id="fya:KMW28_24960"/>
<reference evidence="4 5" key="1">
    <citation type="submission" date="2021-05" db="EMBL/GenBank/DDBJ databases">
        <title>Comparative genomic studies on the polysaccharide-degrading batcterial strains of the Flammeovirga genus.</title>
        <authorList>
            <person name="Zewei F."/>
            <person name="Zheng Z."/>
            <person name="Yu L."/>
            <person name="Ruyue G."/>
            <person name="Yanhong M."/>
            <person name="Yuanyuan C."/>
            <person name="Jingyan G."/>
            <person name="Wenjun H."/>
        </authorList>
    </citation>
    <scope>NUCLEOTIDE SEQUENCE [LARGE SCALE GENOMIC DNA]</scope>
    <source>
        <strain evidence="4 5">NBRC:100898</strain>
    </source>
</reference>
<protein>
    <submittedName>
        <fullName evidence="4">Carbohydrate-binding protein</fullName>
    </submittedName>
</protein>
<dbReference type="InterPro" id="IPR005084">
    <property type="entry name" value="CBM6"/>
</dbReference>
<dbReference type="Proteomes" id="UP000678679">
    <property type="component" value="Chromosome 2"/>
</dbReference>
<gene>
    <name evidence="4" type="ORF">KMW28_24960</name>
</gene>
<dbReference type="InterPro" id="IPR013780">
    <property type="entry name" value="Glyco_hydro_b"/>
</dbReference>
<dbReference type="RefSeq" id="WP_169663635.1">
    <property type="nucleotide sequence ID" value="NZ_CP076133.1"/>
</dbReference>
<dbReference type="CDD" id="cd21510">
    <property type="entry name" value="agarase_cat"/>
    <property type="match status" value="1"/>
</dbReference>
<dbReference type="AlphaFoldDB" id="A0AAX1N9M6"/>